<comment type="caution">
    <text evidence="1">The sequence shown here is derived from an EMBL/GenBank/DDBJ whole genome shotgun (WGS) entry which is preliminary data.</text>
</comment>
<sequence>MVAACLADLVLVGISATDETTAAGDPLIVRAVILYAKANFGFDPDAERYQRAYDLLKMSLALSSEHGGDEIV</sequence>
<proteinExistence type="predicted"/>
<evidence type="ECO:0000313" key="1">
    <source>
        <dbReference type="EMBL" id="MPN61943.1"/>
    </source>
</evidence>
<accession>A0A645JR20</accession>
<dbReference type="InterPro" id="IPR056951">
    <property type="entry name" value="Phage_connect_2"/>
</dbReference>
<dbReference type="AlphaFoldDB" id="A0A645JR20"/>
<protein>
    <recommendedName>
        <fullName evidence="2">DNA-packaging protein</fullName>
    </recommendedName>
</protein>
<name>A0A645JR20_9ZZZZ</name>
<dbReference type="Pfam" id="PF24829">
    <property type="entry name" value="Phage_connect_2"/>
    <property type="match status" value="1"/>
</dbReference>
<dbReference type="EMBL" id="VSSQ01139264">
    <property type="protein sequence ID" value="MPN61943.1"/>
    <property type="molecule type" value="Genomic_DNA"/>
</dbReference>
<organism evidence="1">
    <name type="scientific">bioreactor metagenome</name>
    <dbReference type="NCBI Taxonomy" id="1076179"/>
    <lineage>
        <taxon>unclassified sequences</taxon>
        <taxon>metagenomes</taxon>
        <taxon>ecological metagenomes</taxon>
    </lineage>
</organism>
<reference evidence="1" key="1">
    <citation type="submission" date="2019-08" db="EMBL/GenBank/DDBJ databases">
        <authorList>
            <person name="Kucharzyk K."/>
            <person name="Murdoch R.W."/>
            <person name="Higgins S."/>
            <person name="Loffler F."/>
        </authorList>
    </citation>
    <scope>NUCLEOTIDE SEQUENCE</scope>
</reference>
<evidence type="ECO:0008006" key="2">
    <source>
        <dbReference type="Google" id="ProtNLM"/>
    </source>
</evidence>
<gene>
    <name evidence="1" type="ORF">SDC9_209689</name>
</gene>